<dbReference type="EMBL" id="CATNWA010014754">
    <property type="protein sequence ID" value="CAI9575528.1"/>
    <property type="molecule type" value="Genomic_DNA"/>
</dbReference>
<evidence type="ECO:0000259" key="1">
    <source>
        <dbReference type="Pfam" id="PF17857"/>
    </source>
</evidence>
<dbReference type="Gene3D" id="1.20.920.30">
    <property type="match status" value="1"/>
</dbReference>
<dbReference type="InterPro" id="IPR041589">
    <property type="entry name" value="DNAH3_AAA_lid_1"/>
</dbReference>
<name>A0ABN9DSL3_9NEOB</name>
<feature type="non-terminal residue" evidence="2">
    <location>
        <position position="100"/>
    </location>
</feature>
<gene>
    <name evidence="2" type="ORF">SPARVUS_LOCUS8209050</name>
</gene>
<accession>A0ABN9DSL3</accession>
<dbReference type="PANTHER" id="PTHR22878">
    <property type="entry name" value="DYNEIN HEAVY CHAIN 6, AXONEMAL-LIKE-RELATED"/>
    <property type="match status" value="1"/>
</dbReference>
<evidence type="ECO:0000313" key="2">
    <source>
        <dbReference type="EMBL" id="CAI9575528.1"/>
    </source>
</evidence>
<evidence type="ECO:0000313" key="3">
    <source>
        <dbReference type="Proteomes" id="UP001162483"/>
    </source>
</evidence>
<organism evidence="2 3">
    <name type="scientific">Staurois parvus</name>
    <dbReference type="NCBI Taxonomy" id="386267"/>
    <lineage>
        <taxon>Eukaryota</taxon>
        <taxon>Metazoa</taxon>
        <taxon>Chordata</taxon>
        <taxon>Craniata</taxon>
        <taxon>Vertebrata</taxon>
        <taxon>Euteleostomi</taxon>
        <taxon>Amphibia</taxon>
        <taxon>Batrachia</taxon>
        <taxon>Anura</taxon>
        <taxon>Neobatrachia</taxon>
        <taxon>Ranoidea</taxon>
        <taxon>Ranidae</taxon>
        <taxon>Staurois</taxon>
    </lineage>
</organism>
<feature type="domain" description="Dynein heavy chain 3 AAA+ lid" evidence="1">
    <location>
        <begin position="4"/>
        <end position="80"/>
    </location>
</feature>
<reference evidence="2" key="1">
    <citation type="submission" date="2023-05" db="EMBL/GenBank/DDBJ databases">
        <authorList>
            <person name="Stuckert A."/>
        </authorList>
    </citation>
    <scope>NUCLEOTIDE SEQUENCE</scope>
</reference>
<dbReference type="Pfam" id="PF17857">
    <property type="entry name" value="AAA_lid_1"/>
    <property type="match status" value="1"/>
</dbReference>
<dbReference type="Proteomes" id="UP001162483">
    <property type="component" value="Unassembled WGS sequence"/>
</dbReference>
<comment type="caution">
    <text evidence="2">The sequence shown here is derived from an EMBL/GenBank/DDBJ whole genome shotgun (WGS) entry which is preliminary data.</text>
</comment>
<keyword evidence="3" id="KW-1185">Reference proteome</keyword>
<dbReference type="InterPro" id="IPR026983">
    <property type="entry name" value="DHC"/>
</dbReference>
<dbReference type="PANTHER" id="PTHR22878:SF67">
    <property type="entry name" value="DYNEIN AXONEMAL HEAVY CHAIN 6"/>
    <property type="match status" value="1"/>
</dbReference>
<proteinExistence type="predicted"/>
<protein>
    <recommendedName>
        <fullName evidence="1">Dynein heavy chain 3 AAA+ lid domain-containing protein</fullName>
    </recommendedName>
</protein>
<sequence length="100" mass="11774">MSIDLLPTPAKSHYVFNLRDLSKCVQGILQCDPGTVRDQMQIFRLFCHECQRVFHDRLINSEDKQYFHTMMSEMASKHFGVQIEPEYFVTKPVIFGDFIK</sequence>